<proteinExistence type="predicted"/>
<gene>
    <name evidence="1" type="ORF">AG4045_020530</name>
</gene>
<accession>A0A6L5BCJ1</accession>
<evidence type="ECO:0000313" key="1">
    <source>
        <dbReference type="EMBL" id="KAF1002557.1"/>
    </source>
</evidence>
<sequence length="65" mass="7055">MAVGVLALQGSFNEHIAAFSCSLFPDTSCKSAIFPPVFNFQIEFIERGSTLFLLGLLPLIFTDAT</sequence>
<comment type="caution">
    <text evidence="1">The sequence shown here is derived from an EMBL/GenBank/DDBJ whole genome shotgun (WGS) entry which is preliminary data.</text>
</comment>
<dbReference type="AlphaFoldDB" id="A0A6L5BCJ1"/>
<keyword evidence="2" id="KW-1185">Reference proteome</keyword>
<protein>
    <submittedName>
        <fullName evidence="1">Uncharacterized protein</fullName>
    </submittedName>
</protein>
<reference evidence="1" key="1">
    <citation type="submission" date="2020-01" db="EMBL/GenBank/DDBJ databases">
        <title>The Celery Genome Sequence Reveals Sequential Paleo-tetraploidization, Resistance Gene Elimination, Karyotype Evolution, and Functional Innovation in Apiales.</title>
        <authorList>
            <person name="Song X."/>
        </authorList>
    </citation>
    <scope>NUCLEOTIDE SEQUENCE</scope>
    <source>
        <tissue evidence="1">Leaf</tissue>
    </source>
</reference>
<evidence type="ECO:0000313" key="2">
    <source>
        <dbReference type="Proteomes" id="UP000593563"/>
    </source>
</evidence>
<dbReference type="Proteomes" id="UP000593563">
    <property type="component" value="Unassembled WGS sequence"/>
</dbReference>
<name>A0A6L5BCJ1_APIGR</name>
<dbReference type="EMBL" id="WRXP01000899">
    <property type="protein sequence ID" value="KAF1002557.1"/>
    <property type="molecule type" value="Genomic_DNA"/>
</dbReference>
<organism evidence="1 2">
    <name type="scientific">Apium graveolens</name>
    <name type="common">Celery</name>
    <dbReference type="NCBI Taxonomy" id="4045"/>
    <lineage>
        <taxon>Eukaryota</taxon>
        <taxon>Viridiplantae</taxon>
        <taxon>Streptophyta</taxon>
        <taxon>Embryophyta</taxon>
        <taxon>Tracheophyta</taxon>
        <taxon>Spermatophyta</taxon>
        <taxon>Magnoliopsida</taxon>
        <taxon>eudicotyledons</taxon>
        <taxon>Gunneridae</taxon>
        <taxon>Pentapetalae</taxon>
        <taxon>asterids</taxon>
        <taxon>campanulids</taxon>
        <taxon>Apiales</taxon>
        <taxon>Apiaceae</taxon>
        <taxon>Apioideae</taxon>
        <taxon>apioid superclade</taxon>
        <taxon>Apieae</taxon>
        <taxon>Apium</taxon>
    </lineage>
</organism>